<dbReference type="AlphaFoldDB" id="A0A919JE60"/>
<sequence>MTTPTAAVVGQLTPDLALSVDELPEPGSSAGDGNLFGWAGGHLHLPLTGAKVVDTTGGGDAFVAAPTASLLRGDPYPEAARRATAASGATVSHAGGRPDLTGPAARG</sequence>
<dbReference type="Gene3D" id="3.40.1190.20">
    <property type="match status" value="1"/>
</dbReference>
<comment type="caution">
    <text evidence="3">The sequence shown here is derived from an EMBL/GenBank/DDBJ whole genome shotgun (WGS) entry which is preliminary data.</text>
</comment>
<evidence type="ECO:0000259" key="2">
    <source>
        <dbReference type="Pfam" id="PF00294"/>
    </source>
</evidence>
<feature type="domain" description="Carbohydrate kinase PfkB" evidence="2">
    <location>
        <begin position="42"/>
        <end position="98"/>
    </location>
</feature>
<evidence type="ECO:0000313" key="3">
    <source>
        <dbReference type="EMBL" id="GIE47700.1"/>
    </source>
</evidence>
<dbReference type="InterPro" id="IPR011611">
    <property type="entry name" value="PfkB_dom"/>
</dbReference>
<dbReference type="InterPro" id="IPR029056">
    <property type="entry name" value="Ribokinase-like"/>
</dbReference>
<dbReference type="EMBL" id="BOMQ01000016">
    <property type="protein sequence ID" value="GIE47700.1"/>
    <property type="molecule type" value="Genomic_DNA"/>
</dbReference>
<gene>
    <name evidence="3" type="ORF">Ani05nite_12340</name>
</gene>
<dbReference type="RefSeq" id="WP_239129381.1">
    <property type="nucleotide sequence ID" value="NZ_BAAAYJ010000065.1"/>
</dbReference>
<name>A0A919JE60_9ACTN</name>
<accession>A0A919JE60</accession>
<evidence type="ECO:0000313" key="4">
    <source>
        <dbReference type="Proteomes" id="UP000647172"/>
    </source>
</evidence>
<evidence type="ECO:0000256" key="1">
    <source>
        <dbReference type="SAM" id="MobiDB-lite"/>
    </source>
</evidence>
<dbReference type="Pfam" id="PF00294">
    <property type="entry name" value="PfkB"/>
    <property type="match status" value="1"/>
</dbReference>
<dbReference type="Proteomes" id="UP000647172">
    <property type="component" value="Unassembled WGS sequence"/>
</dbReference>
<organism evidence="3 4">
    <name type="scientific">Actinoplanes nipponensis</name>
    <dbReference type="NCBI Taxonomy" id="135950"/>
    <lineage>
        <taxon>Bacteria</taxon>
        <taxon>Bacillati</taxon>
        <taxon>Actinomycetota</taxon>
        <taxon>Actinomycetes</taxon>
        <taxon>Micromonosporales</taxon>
        <taxon>Micromonosporaceae</taxon>
        <taxon>Actinoplanes</taxon>
    </lineage>
</organism>
<proteinExistence type="predicted"/>
<protein>
    <recommendedName>
        <fullName evidence="2">Carbohydrate kinase PfkB domain-containing protein</fullName>
    </recommendedName>
</protein>
<keyword evidence="4" id="KW-1185">Reference proteome</keyword>
<reference evidence="3" key="1">
    <citation type="submission" date="2021-01" db="EMBL/GenBank/DDBJ databases">
        <title>Whole genome shotgun sequence of Actinoplanes nipponensis NBRC 14063.</title>
        <authorList>
            <person name="Komaki H."/>
            <person name="Tamura T."/>
        </authorList>
    </citation>
    <scope>NUCLEOTIDE SEQUENCE</scope>
    <source>
        <strain evidence="3">NBRC 14063</strain>
    </source>
</reference>
<dbReference type="SUPFAM" id="SSF53613">
    <property type="entry name" value="Ribokinase-like"/>
    <property type="match status" value="1"/>
</dbReference>
<feature type="region of interest" description="Disordered" evidence="1">
    <location>
        <begin position="79"/>
        <end position="107"/>
    </location>
</feature>